<evidence type="ECO:0000256" key="3">
    <source>
        <dbReference type="ARBA" id="ARBA00007726"/>
    </source>
</evidence>
<evidence type="ECO:0000259" key="19">
    <source>
        <dbReference type="SMART" id="SM00559"/>
    </source>
</evidence>
<keyword evidence="12" id="KW-0779">Telomere</keyword>
<dbReference type="InterPro" id="IPR036465">
    <property type="entry name" value="vWFA_dom_sf"/>
</dbReference>
<dbReference type="SMART" id="SM00559">
    <property type="entry name" value="Ku78"/>
    <property type="match status" value="1"/>
</dbReference>
<evidence type="ECO:0000256" key="5">
    <source>
        <dbReference type="ARBA" id="ARBA00021792"/>
    </source>
</evidence>
<evidence type="ECO:0000256" key="16">
    <source>
        <dbReference type="ARBA" id="ARBA00023242"/>
    </source>
</evidence>
<evidence type="ECO:0000256" key="4">
    <source>
        <dbReference type="ARBA" id="ARBA00012551"/>
    </source>
</evidence>
<keyword evidence="6" id="KW-0158">Chromosome</keyword>
<keyword evidence="13 20" id="KW-0238">DNA-binding</keyword>
<evidence type="ECO:0000256" key="13">
    <source>
        <dbReference type="ARBA" id="ARBA00023125"/>
    </source>
</evidence>
<evidence type="ECO:0000256" key="6">
    <source>
        <dbReference type="ARBA" id="ARBA00022454"/>
    </source>
</evidence>
<dbReference type="Gene3D" id="3.40.50.410">
    <property type="entry name" value="von Willebrand factor, type A domain"/>
    <property type="match status" value="1"/>
</dbReference>
<dbReference type="STRING" id="401625.A0A0P1BSX8"/>
<dbReference type="InterPro" id="IPR014893">
    <property type="entry name" value="Ku_PK_bind"/>
</dbReference>
<dbReference type="GO" id="GO:0006310">
    <property type="term" value="P:DNA recombination"/>
    <property type="evidence" value="ECO:0007669"/>
    <property type="project" value="UniProtKB-KW"/>
</dbReference>
<dbReference type="EMBL" id="CCYA01000277">
    <property type="protein sequence ID" value="CEH19188.1"/>
    <property type="molecule type" value="Genomic_DNA"/>
</dbReference>
<keyword evidence="20" id="KW-0808">Transferase</keyword>
<evidence type="ECO:0000256" key="9">
    <source>
        <dbReference type="ARBA" id="ARBA00022801"/>
    </source>
</evidence>
<dbReference type="Proteomes" id="UP000054845">
    <property type="component" value="Unassembled WGS sequence"/>
</dbReference>
<evidence type="ECO:0000256" key="18">
    <source>
        <dbReference type="SAM" id="MobiDB-lite"/>
    </source>
</evidence>
<dbReference type="SUPFAM" id="SSF53300">
    <property type="entry name" value="vWA-like"/>
    <property type="match status" value="1"/>
</dbReference>
<dbReference type="SUPFAM" id="SSF101420">
    <property type="entry name" value="C-terminal domain of Ku80"/>
    <property type="match status" value="1"/>
</dbReference>
<keyword evidence="15" id="KW-0234">DNA repair</keyword>
<dbReference type="SUPFAM" id="SSF100939">
    <property type="entry name" value="SPOC domain-like"/>
    <property type="match status" value="1"/>
</dbReference>
<keyword evidence="8" id="KW-0227">DNA damage</keyword>
<dbReference type="GO" id="GO:0000723">
    <property type="term" value="P:telomere maintenance"/>
    <property type="evidence" value="ECO:0007669"/>
    <property type="project" value="InterPro"/>
</dbReference>
<keyword evidence="10" id="KW-0347">Helicase</keyword>
<dbReference type="GO" id="GO:0000781">
    <property type="term" value="C:chromosome, telomeric region"/>
    <property type="evidence" value="ECO:0007669"/>
    <property type="project" value="UniProtKB-SubCell"/>
</dbReference>
<dbReference type="InterPro" id="IPR024193">
    <property type="entry name" value="Ku80"/>
</dbReference>
<keyword evidence="7" id="KW-0547">Nucleotide-binding</keyword>
<dbReference type="GO" id="GO:0003678">
    <property type="term" value="F:DNA helicase activity"/>
    <property type="evidence" value="ECO:0007669"/>
    <property type="project" value="UniProtKB-EC"/>
</dbReference>
<evidence type="ECO:0000256" key="11">
    <source>
        <dbReference type="ARBA" id="ARBA00022840"/>
    </source>
</evidence>
<accession>A0A0P1BSX8</accession>
<dbReference type="Pfam" id="PF08785">
    <property type="entry name" value="Ku_PK_bind"/>
    <property type="match status" value="1"/>
</dbReference>
<dbReference type="CDD" id="cd00873">
    <property type="entry name" value="KU80"/>
    <property type="match status" value="1"/>
</dbReference>
<protein>
    <recommendedName>
        <fullName evidence="5">ATP-dependent DNA helicase II subunit 2</fullName>
        <ecNumber evidence="4">3.6.4.12</ecNumber>
    </recommendedName>
    <alternativeName>
        <fullName evidence="17">ATP-dependent DNA helicase II subunit Ku80</fullName>
    </alternativeName>
</protein>
<evidence type="ECO:0000256" key="15">
    <source>
        <dbReference type="ARBA" id="ARBA00023204"/>
    </source>
</evidence>
<dbReference type="GO" id="GO:0006303">
    <property type="term" value="P:double-strand break repair via nonhomologous end joining"/>
    <property type="evidence" value="ECO:0007669"/>
    <property type="project" value="InterPro"/>
</dbReference>
<evidence type="ECO:0000256" key="10">
    <source>
        <dbReference type="ARBA" id="ARBA00022806"/>
    </source>
</evidence>
<evidence type="ECO:0000313" key="21">
    <source>
        <dbReference type="Proteomes" id="UP000054845"/>
    </source>
</evidence>
<feature type="region of interest" description="Disordered" evidence="18">
    <location>
        <begin position="675"/>
        <end position="768"/>
    </location>
</feature>
<name>A0A0P1BSX8_9BASI</name>
<dbReference type="GO" id="GO:0043564">
    <property type="term" value="C:Ku70:Ku80 complex"/>
    <property type="evidence" value="ECO:0007669"/>
    <property type="project" value="InterPro"/>
</dbReference>
<keyword evidence="16" id="KW-0539">Nucleus</keyword>
<dbReference type="EC" id="3.6.4.12" evidence="4"/>
<dbReference type="Gene3D" id="1.10.1600.10">
    <property type="match status" value="1"/>
</dbReference>
<keyword evidence="20" id="KW-0418">Kinase</keyword>
<dbReference type="GO" id="GO:0016787">
    <property type="term" value="F:hydrolase activity"/>
    <property type="evidence" value="ECO:0007669"/>
    <property type="project" value="UniProtKB-KW"/>
</dbReference>
<dbReference type="Gene3D" id="1.25.40.240">
    <property type="entry name" value="Ku, C-terminal domain"/>
    <property type="match status" value="1"/>
</dbReference>
<organism evidence="20 21">
    <name type="scientific">Ceraceosorus bombacis</name>
    <dbReference type="NCBI Taxonomy" id="401625"/>
    <lineage>
        <taxon>Eukaryota</taxon>
        <taxon>Fungi</taxon>
        <taxon>Dikarya</taxon>
        <taxon>Basidiomycota</taxon>
        <taxon>Ustilaginomycotina</taxon>
        <taxon>Exobasidiomycetes</taxon>
        <taxon>Ceraceosorales</taxon>
        <taxon>Ceraceosoraceae</taxon>
        <taxon>Ceraceosorus</taxon>
    </lineage>
</organism>
<evidence type="ECO:0000256" key="17">
    <source>
        <dbReference type="ARBA" id="ARBA00031847"/>
    </source>
</evidence>
<dbReference type="GO" id="GO:0042162">
    <property type="term" value="F:telomeric DNA binding"/>
    <property type="evidence" value="ECO:0007669"/>
    <property type="project" value="InterPro"/>
</dbReference>
<dbReference type="InterPro" id="IPR016194">
    <property type="entry name" value="SPOC-like_C_dom_sf"/>
</dbReference>
<dbReference type="GO" id="GO:0016301">
    <property type="term" value="F:kinase activity"/>
    <property type="evidence" value="ECO:0007669"/>
    <property type="project" value="UniProtKB-KW"/>
</dbReference>
<dbReference type="AlphaFoldDB" id="A0A0P1BSX8"/>
<comment type="similarity">
    <text evidence="3">Belongs to the ku80 family.</text>
</comment>
<evidence type="ECO:0000256" key="7">
    <source>
        <dbReference type="ARBA" id="ARBA00022741"/>
    </source>
</evidence>
<reference evidence="20 21" key="1">
    <citation type="submission" date="2014-09" db="EMBL/GenBank/DDBJ databases">
        <authorList>
            <person name="Magalhaes I.L.F."/>
            <person name="Oliveira U."/>
            <person name="Santos F.R."/>
            <person name="Vidigal T.H.D.A."/>
            <person name="Brescovit A.D."/>
            <person name="Santos A.J."/>
        </authorList>
    </citation>
    <scope>NUCLEOTIDE SEQUENCE [LARGE SCALE GENOMIC DNA]</scope>
</reference>
<dbReference type="OrthoDB" id="30826at2759"/>
<feature type="compositionally biased region" description="Basic and acidic residues" evidence="18">
    <location>
        <begin position="675"/>
        <end position="684"/>
    </location>
</feature>
<evidence type="ECO:0000256" key="8">
    <source>
        <dbReference type="ARBA" id="ARBA00022763"/>
    </source>
</evidence>
<comment type="subcellular location">
    <subcellularLocation>
        <location evidence="2">Chromosome</location>
        <location evidence="2">Telomere</location>
    </subcellularLocation>
    <subcellularLocation>
        <location evidence="1">Nucleus</location>
    </subcellularLocation>
</comment>
<dbReference type="GO" id="GO:0005524">
    <property type="term" value="F:ATP binding"/>
    <property type="evidence" value="ECO:0007669"/>
    <property type="project" value="UniProtKB-KW"/>
</dbReference>
<dbReference type="InterPro" id="IPR006164">
    <property type="entry name" value="DNA_bd_Ku70/Ku80"/>
</dbReference>
<dbReference type="InterPro" id="IPR036494">
    <property type="entry name" value="Ku_C_sf"/>
</dbReference>
<feature type="domain" description="Ku" evidence="19">
    <location>
        <begin position="410"/>
        <end position="550"/>
    </location>
</feature>
<evidence type="ECO:0000256" key="1">
    <source>
        <dbReference type="ARBA" id="ARBA00004123"/>
    </source>
</evidence>
<dbReference type="Gene3D" id="2.40.290.10">
    <property type="match status" value="1"/>
</dbReference>
<dbReference type="GO" id="GO:0003684">
    <property type="term" value="F:damaged DNA binding"/>
    <property type="evidence" value="ECO:0007669"/>
    <property type="project" value="InterPro"/>
</dbReference>
<keyword evidence="21" id="KW-1185">Reference proteome</keyword>
<proteinExistence type="inferred from homology"/>
<keyword evidence="14" id="KW-0233">DNA recombination</keyword>
<keyword evidence="11" id="KW-0067">ATP-binding</keyword>
<dbReference type="PANTHER" id="PTHR12604">
    <property type="entry name" value="KU AUTOANTIGEN DNA HELICASE"/>
    <property type="match status" value="1"/>
</dbReference>
<dbReference type="PANTHER" id="PTHR12604:SF4">
    <property type="entry name" value="X-RAY REPAIR CROSS-COMPLEMENTING PROTEIN 5"/>
    <property type="match status" value="1"/>
</dbReference>
<dbReference type="FunFam" id="1.10.1600.10:FF:000002">
    <property type="entry name" value="X-ray repair cross-complementing protein 5"/>
    <property type="match status" value="1"/>
</dbReference>
<evidence type="ECO:0000256" key="14">
    <source>
        <dbReference type="ARBA" id="ARBA00023172"/>
    </source>
</evidence>
<evidence type="ECO:0000256" key="12">
    <source>
        <dbReference type="ARBA" id="ARBA00022895"/>
    </source>
</evidence>
<evidence type="ECO:0000313" key="20">
    <source>
        <dbReference type="EMBL" id="CEH19188.1"/>
    </source>
</evidence>
<sequence length="891" mass="99641">MSLASTITTFLIDVSPSMGALRIVAEDVEDANDQEEATRLDEGDRVRAEDGMDGELNDADGSKRTLGEWKVRERETSNLQWACEFVGRRVQTYVHAGLKTGKVCLITYGSATTNNAVAGDGTTKQEYLGINEMFSPAQPDLNTCELVRALRASKDSEEPHRADPLDALIAAICTLTDKDRGGINSSSKNTWTRTIYLITDAMTKFNQDDSALIQQRLEEENIQLKVIGIDFDDEEFGYVEEDKPLTKAKNEQFWHDFLSRVPGSGIATAADVIEQTHMPQLAPKKSAAQNATLTFGDPEEQHLSHEVLGIAVVLYKATTLVRPMSAKKLSKIAQQSAAGKAEMERAAQMKIEPSSAPKLQPNQELEGSNPAFIDGEAHAMSYGVDMVRKYFILDEIRQLPKEEMDSAQPLPEGSEENFIKAWKLGKSHIPVEQVQDVVFATQAGLEIIQFHNREQLRRWFVMGETSYVLASPGNGEAQLKVSALVKAMIELGKIALVRNVKKRDADPKLAALIPIPKDPESGSEADHFVYAEMPFANDFKRLVFPPLEYVVDRNGVEHREHHLLPTREMQSAMDDLVDSMDLMEAYEEPDGSRSEWFSTEDSFNPAIHRIKEAVEWRVFHPEDKELPKAHFELDKFLKRPETVWNKSSTLAAQLKDLFELDYSPDANIQRQEMFREQKRKREEEAAANAKKQASNGAEGKVEKKKGDGDDEEGDKTLILDENDDSATDEEEAQSARPSKATRAGSADRPTKTGAGPHRAQGDVSIGTNDPVADFRRALQDARDPAVVIRAMCQRIRQLVSESMASNSYGKARDSMKVCRAEAAVEDEAEEWNEFVRKFKNDLQQPTFGRRARRDFWDGYVRGMMEVGLITMQEDAGGRSRVDSKEAKDFVS</sequence>
<dbReference type="Pfam" id="PF02735">
    <property type="entry name" value="Ku"/>
    <property type="match status" value="1"/>
</dbReference>
<feature type="compositionally biased region" description="Acidic residues" evidence="18">
    <location>
        <begin position="720"/>
        <end position="732"/>
    </location>
</feature>
<keyword evidence="9" id="KW-0378">Hydrolase</keyword>
<evidence type="ECO:0000256" key="2">
    <source>
        <dbReference type="ARBA" id="ARBA00004574"/>
    </source>
</evidence>
<dbReference type="GO" id="GO:0003690">
    <property type="term" value="F:double-stranded DNA binding"/>
    <property type="evidence" value="ECO:0007669"/>
    <property type="project" value="TreeGrafter"/>
</dbReference>